<dbReference type="Pfam" id="PF00171">
    <property type="entry name" value="Aldedh"/>
    <property type="match status" value="1"/>
</dbReference>
<keyword evidence="2 4" id="KW-0560">Oxidoreductase</keyword>
<comment type="similarity">
    <text evidence="1 4 7">Belongs to the aldehyde dehydrogenase family.</text>
</comment>
<dbReference type="GO" id="GO:0005737">
    <property type="term" value="C:cytoplasm"/>
    <property type="evidence" value="ECO:0007669"/>
    <property type="project" value="TreeGrafter"/>
</dbReference>
<dbReference type="PANTHER" id="PTHR43570:SF20">
    <property type="entry name" value="ALDEHYDE DEHYDROGENASE ALDX-RELATED"/>
    <property type="match status" value="1"/>
</dbReference>
<dbReference type="InterPro" id="IPR016162">
    <property type="entry name" value="Ald_DH_N"/>
</dbReference>
<dbReference type="CDD" id="cd07133">
    <property type="entry name" value="ALDH_CALDH_CalB"/>
    <property type="match status" value="1"/>
</dbReference>
<evidence type="ECO:0000313" key="10">
    <source>
        <dbReference type="Proteomes" id="UP000239480"/>
    </source>
</evidence>
<proteinExistence type="inferred from homology"/>
<evidence type="ECO:0000256" key="4">
    <source>
        <dbReference type="PIRNR" id="PIRNR036492"/>
    </source>
</evidence>
<accession>A0A2T0RR34</accession>
<sequence length="474" mass="50317">MPDGSATDLRNRAGAPILEIQRAAFLRHGAPDLAHRRAALKRLKGAILGNRARLEAAAQEDFGVRSPIETDLIDIGPTIQSINHMRANLGRWMKPRHRPTPMLMQPGKSVLHHQPVGIVGILSAWNYPVALALVPLATALAAGNRVMLKTSELAPATADVLAEMLDGAFAPDEVATITGDAELAAAFTTLPFDHLFFTGSTDVGRRVMRAAAENLTPVTLELGGKSPAILCDDADFVLAAGDIAFGKTANAGQTCIAPDYLLLPENRVPAFIEAFTAAIERSFPGGLADPALTTIASARHHARLNALLADAAAKGAEIHPVLSAHEGAHPRAMAPTLVLNATDDMLIMQEEIFGPLLPVLSIGSIEAAIERVNRGSRPLALYVYGKDRTAIDRVLAGTTSGNVTVNGTLLHYAVDTLPFGGVGDSGIGAYHGVEGFRRLSHAKGVFHPGRRHGARLLRPPYGSLAKLVRRLMLR</sequence>
<keyword evidence="10" id="KW-1185">Reference proteome</keyword>
<dbReference type="InterPro" id="IPR016163">
    <property type="entry name" value="Ald_DH_C"/>
</dbReference>
<dbReference type="InterPro" id="IPR015590">
    <property type="entry name" value="Aldehyde_DH_dom"/>
</dbReference>
<dbReference type="PIRSF" id="PIRSF036492">
    <property type="entry name" value="ALDH"/>
    <property type="match status" value="1"/>
</dbReference>
<organism evidence="9 10">
    <name type="scientific">Aliiruegeria haliotis</name>
    <dbReference type="NCBI Taxonomy" id="1280846"/>
    <lineage>
        <taxon>Bacteria</taxon>
        <taxon>Pseudomonadati</taxon>
        <taxon>Pseudomonadota</taxon>
        <taxon>Alphaproteobacteria</taxon>
        <taxon>Rhodobacterales</taxon>
        <taxon>Roseobacteraceae</taxon>
        <taxon>Aliiruegeria</taxon>
    </lineage>
</organism>
<gene>
    <name evidence="9" type="ORF">CLV78_104119</name>
</gene>
<dbReference type="InterPro" id="IPR029510">
    <property type="entry name" value="Ald_DH_CS_GLU"/>
</dbReference>
<comment type="caution">
    <text evidence="9">The sequence shown here is derived from an EMBL/GenBank/DDBJ whole genome shotgun (WGS) entry which is preliminary data.</text>
</comment>
<keyword evidence="3" id="KW-0520">NAD</keyword>
<dbReference type="PROSITE" id="PS00687">
    <property type="entry name" value="ALDEHYDE_DEHYDR_GLU"/>
    <property type="match status" value="1"/>
</dbReference>
<dbReference type="PANTHER" id="PTHR43570">
    <property type="entry name" value="ALDEHYDE DEHYDROGENASE"/>
    <property type="match status" value="1"/>
</dbReference>
<dbReference type="OrthoDB" id="9812625at2"/>
<evidence type="ECO:0000256" key="5">
    <source>
        <dbReference type="PIRSR" id="PIRSR036492-1"/>
    </source>
</evidence>
<feature type="domain" description="Aldehyde dehydrogenase" evidence="8">
    <location>
        <begin position="22"/>
        <end position="443"/>
    </location>
</feature>
<dbReference type="Gene3D" id="3.40.309.10">
    <property type="entry name" value="Aldehyde Dehydrogenase, Chain A, domain 2"/>
    <property type="match status" value="1"/>
</dbReference>
<evidence type="ECO:0000256" key="1">
    <source>
        <dbReference type="ARBA" id="ARBA00009986"/>
    </source>
</evidence>
<name>A0A2T0RR34_9RHOB</name>
<evidence type="ECO:0000256" key="3">
    <source>
        <dbReference type="ARBA" id="ARBA00023027"/>
    </source>
</evidence>
<dbReference type="GO" id="GO:0004029">
    <property type="term" value="F:aldehyde dehydrogenase (NAD+) activity"/>
    <property type="evidence" value="ECO:0007669"/>
    <property type="project" value="TreeGrafter"/>
</dbReference>
<dbReference type="GO" id="GO:0006081">
    <property type="term" value="P:aldehyde metabolic process"/>
    <property type="evidence" value="ECO:0007669"/>
    <property type="project" value="InterPro"/>
</dbReference>
<dbReference type="AlphaFoldDB" id="A0A2T0RR34"/>
<protein>
    <recommendedName>
        <fullName evidence="4">Aldehyde dehydrogenase</fullName>
    </recommendedName>
</protein>
<reference evidence="9 10" key="1">
    <citation type="submission" date="2018-03" db="EMBL/GenBank/DDBJ databases">
        <title>Genomic Encyclopedia of Archaeal and Bacterial Type Strains, Phase II (KMG-II): from individual species to whole genera.</title>
        <authorList>
            <person name="Goeker M."/>
        </authorList>
    </citation>
    <scope>NUCLEOTIDE SEQUENCE [LARGE SCALE GENOMIC DNA]</scope>
    <source>
        <strain evidence="9 10">DSM 29328</strain>
    </source>
</reference>
<dbReference type="Proteomes" id="UP000239480">
    <property type="component" value="Unassembled WGS sequence"/>
</dbReference>
<feature type="active site" evidence="5 6">
    <location>
        <position position="221"/>
    </location>
</feature>
<evidence type="ECO:0000256" key="2">
    <source>
        <dbReference type="ARBA" id="ARBA00023002"/>
    </source>
</evidence>
<evidence type="ECO:0000256" key="6">
    <source>
        <dbReference type="PROSITE-ProRule" id="PRU10007"/>
    </source>
</evidence>
<dbReference type="InterPro" id="IPR012394">
    <property type="entry name" value="Aldehyde_DH_NAD(P)"/>
</dbReference>
<evidence type="ECO:0000259" key="8">
    <source>
        <dbReference type="Pfam" id="PF00171"/>
    </source>
</evidence>
<dbReference type="EMBL" id="PVTD01000004">
    <property type="protein sequence ID" value="PRY23628.1"/>
    <property type="molecule type" value="Genomic_DNA"/>
</dbReference>
<dbReference type="Gene3D" id="3.40.605.10">
    <property type="entry name" value="Aldehyde Dehydrogenase, Chain A, domain 1"/>
    <property type="match status" value="1"/>
</dbReference>
<dbReference type="SUPFAM" id="SSF53720">
    <property type="entry name" value="ALDH-like"/>
    <property type="match status" value="1"/>
</dbReference>
<evidence type="ECO:0000313" key="9">
    <source>
        <dbReference type="EMBL" id="PRY23628.1"/>
    </source>
</evidence>
<dbReference type="RefSeq" id="WP_106205023.1">
    <property type="nucleotide sequence ID" value="NZ_PVTD01000004.1"/>
</dbReference>
<feature type="active site" evidence="5">
    <location>
        <position position="255"/>
    </location>
</feature>
<dbReference type="InterPro" id="IPR016161">
    <property type="entry name" value="Ald_DH/histidinol_DH"/>
</dbReference>
<evidence type="ECO:0000256" key="7">
    <source>
        <dbReference type="RuleBase" id="RU003345"/>
    </source>
</evidence>